<dbReference type="SUPFAM" id="SSF50985">
    <property type="entry name" value="RCC1/BLIP-II"/>
    <property type="match status" value="1"/>
</dbReference>
<accession>A0AAN7KG84</accession>
<gene>
    <name evidence="4" type="ORF">SAY87_013381</name>
</gene>
<dbReference type="EMBL" id="JAXIOK010000008">
    <property type="protein sequence ID" value="KAK4763943.1"/>
    <property type="molecule type" value="Genomic_DNA"/>
</dbReference>
<feature type="repeat" description="RCC1" evidence="2">
    <location>
        <begin position="250"/>
        <end position="302"/>
    </location>
</feature>
<dbReference type="Proteomes" id="UP001345219">
    <property type="component" value="Chromosome 11"/>
</dbReference>
<dbReference type="Pfam" id="PF00415">
    <property type="entry name" value="RCC1"/>
    <property type="match status" value="2"/>
</dbReference>
<sequence>MDTRTRKSQSSSIRFSNILGLLAPSAAAPSSMEPQYETCHSRVQPPPGEFPLAFIPGLATCSFFRQPTNLIPEFELSICEVAALELCRKRGMFKQMKRKEGEELKERSGGSWKLVLMYLLAREASQGSEKLQVVAGGSHNIIVTGSGDVYTFGQIDGLPLSVYPATKDSSLLKKISSLEGVRIVQAAAAPGKTMLVSDSGLVYACGLDIAQKIQNEADMQSMLVVDSLKEIFVVQVVIGVLFVAVLSMEGRVYTIFWGDELKLGHQSDPMDMEPRPLNGALANIPVVQIGAGHCYLLALAFQPNGMSVYSVGCGEGGKLGHGSTTSEKLPRLIEHFQVLNVQPTSIFAGTWHAAVLGHNGEVCTWGWGHCGCLGHRNDAYQTLPKVVQGLGDGKAVHIATGNLTTFVVHDNGQIYYFGAERQEIPDAAPFEPQYTAKAVIKPKLARYLMDMGEKIVQISIAKSAEEFDHLVVLTESGNVFALCMAVDDDEE</sequence>
<evidence type="ECO:0000256" key="3">
    <source>
        <dbReference type="SAM" id="Phobius"/>
    </source>
</evidence>
<dbReference type="InterPro" id="IPR000408">
    <property type="entry name" value="Reg_chr_condens"/>
</dbReference>
<dbReference type="InterPro" id="IPR051625">
    <property type="entry name" value="Signaling_Regulatory_Domain"/>
</dbReference>
<organism evidence="4 5">
    <name type="scientific">Trapa incisa</name>
    <dbReference type="NCBI Taxonomy" id="236973"/>
    <lineage>
        <taxon>Eukaryota</taxon>
        <taxon>Viridiplantae</taxon>
        <taxon>Streptophyta</taxon>
        <taxon>Embryophyta</taxon>
        <taxon>Tracheophyta</taxon>
        <taxon>Spermatophyta</taxon>
        <taxon>Magnoliopsida</taxon>
        <taxon>eudicotyledons</taxon>
        <taxon>Gunneridae</taxon>
        <taxon>Pentapetalae</taxon>
        <taxon>rosids</taxon>
        <taxon>malvids</taxon>
        <taxon>Myrtales</taxon>
        <taxon>Lythraceae</taxon>
        <taxon>Trapa</taxon>
    </lineage>
</organism>
<name>A0AAN7KG84_9MYRT</name>
<dbReference type="PANTHER" id="PTHR22872:SF2">
    <property type="entry name" value="INHIBITOR OF BRUTON TYROSINE KINASE"/>
    <property type="match status" value="1"/>
</dbReference>
<keyword evidence="1" id="KW-0677">Repeat</keyword>
<dbReference type="PANTHER" id="PTHR22872">
    <property type="entry name" value="BTK-BINDING PROTEIN-RELATED"/>
    <property type="match status" value="1"/>
</dbReference>
<evidence type="ECO:0000313" key="5">
    <source>
        <dbReference type="Proteomes" id="UP001345219"/>
    </source>
</evidence>
<reference evidence="4 5" key="1">
    <citation type="journal article" date="2023" name="Hortic Res">
        <title>Pangenome of water caltrop reveals structural variations and asymmetric subgenome divergence after allopolyploidization.</title>
        <authorList>
            <person name="Zhang X."/>
            <person name="Chen Y."/>
            <person name="Wang L."/>
            <person name="Yuan Y."/>
            <person name="Fang M."/>
            <person name="Shi L."/>
            <person name="Lu R."/>
            <person name="Comes H.P."/>
            <person name="Ma Y."/>
            <person name="Chen Y."/>
            <person name="Huang G."/>
            <person name="Zhou Y."/>
            <person name="Zheng Z."/>
            <person name="Qiu Y."/>
        </authorList>
    </citation>
    <scope>NUCLEOTIDE SEQUENCE [LARGE SCALE GENOMIC DNA]</scope>
    <source>
        <tissue evidence="4">Roots</tissue>
    </source>
</reference>
<feature type="transmembrane region" description="Helical" evidence="3">
    <location>
        <begin position="231"/>
        <end position="248"/>
    </location>
</feature>
<dbReference type="PRINTS" id="PR00633">
    <property type="entry name" value="RCCNDNSATION"/>
</dbReference>
<keyword evidence="3" id="KW-0812">Transmembrane</keyword>
<feature type="repeat" description="RCC1" evidence="2">
    <location>
        <begin position="360"/>
        <end position="411"/>
    </location>
</feature>
<proteinExistence type="predicted"/>
<dbReference type="AlphaFoldDB" id="A0AAN7KG84"/>
<comment type="caution">
    <text evidence="4">The sequence shown here is derived from an EMBL/GenBank/DDBJ whole genome shotgun (WGS) entry which is preliminary data.</text>
</comment>
<dbReference type="Gene3D" id="2.130.10.30">
    <property type="entry name" value="Regulator of chromosome condensation 1/beta-lactamase-inhibitor protein II"/>
    <property type="match status" value="2"/>
</dbReference>
<evidence type="ECO:0000313" key="4">
    <source>
        <dbReference type="EMBL" id="KAK4763943.1"/>
    </source>
</evidence>
<dbReference type="InterPro" id="IPR009091">
    <property type="entry name" value="RCC1/BLIP-II"/>
</dbReference>
<evidence type="ECO:0000256" key="1">
    <source>
        <dbReference type="ARBA" id="ARBA00022737"/>
    </source>
</evidence>
<evidence type="ECO:0000256" key="2">
    <source>
        <dbReference type="PROSITE-ProRule" id="PRU00235"/>
    </source>
</evidence>
<dbReference type="PROSITE" id="PS50012">
    <property type="entry name" value="RCC1_3"/>
    <property type="match status" value="3"/>
</dbReference>
<keyword evidence="5" id="KW-1185">Reference proteome</keyword>
<feature type="repeat" description="RCC1" evidence="2">
    <location>
        <begin position="306"/>
        <end position="359"/>
    </location>
</feature>
<keyword evidence="3" id="KW-0472">Membrane</keyword>
<keyword evidence="3" id="KW-1133">Transmembrane helix</keyword>
<protein>
    <submittedName>
        <fullName evidence="4">Uncharacterized protein</fullName>
    </submittedName>
</protein>